<dbReference type="Pfam" id="PF01478">
    <property type="entry name" value="Peptidase_A24"/>
    <property type="match status" value="1"/>
</dbReference>
<gene>
    <name evidence="3" type="ORF">AMR76_09515</name>
</gene>
<protein>
    <recommendedName>
        <fullName evidence="2">Prepilin type IV endopeptidase peptidase domain-containing protein</fullName>
    </recommendedName>
</protein>
<organism evidence="3 4">
    <name type="scientific">Vibrio furnissii</name>
    <dbReference type="NCBI Taxonomy" id="29494"/>
    <lineage>
        <taxon>Bacteria</taxon>
        <taxon>Pseudomonadati</taxon>
        <taxon>Pseudomonadota</taxon>
        <taxon>Gammaproteobacteria</taxon>
        <taxon>Vibrionales</taxon>
        <taxon>Vibrionaceae</taxon>
        <taxon>Vibrio</taxon>
    </lineage>
</organism>
<dbReference type="InterPro" id="IPR000045">
    <property type="entry name" value="Prepilin_IV_endopep_pep"/>
</dbReference>
<proteinExistence type="predicted"/>
<dbReference type="GO" id="GO:0016020">
    <property type="term" value="C:membrane"/>
    <property type="evidence" value="ECO:0007669"/>
    <property type="project" value="InterPro"/>
</dbReference>
<keyword evidence="4" id="KW-1185">Reference proteome</keyword>
<reference evidence="3 4" key="1">
    <citation type="submission" date="2015-08" db="EMBL/GenBank/DDBJ databases">
        <title>Antibacterial properties of a collection of Vibrionaceae strains.</title>
        <authorList>
            <person name="Giubergia S."/>
        </authorList>
    </citation>
    <scope>NUCLEOTIDE SEQUENCE [LARGE SCALE GENOMIC DNA]</scope>
    <source>
        <strain evidence="3 4">S0821</strain>
    </source>
</reference>
<dbReference type="InParanoid" id="A0A0Q2RQF2"/>
<comment type="caution">
    <text evidence="3">The sequence shown here is derived from an EMBL/GenBank/DDBJ whole genome shotgun (WGS) entry which is preliminary data.</text>
</comment>
<dbReference type="RefSeq" id="WP_055465925.1">
    <property type="nucleotide sequence ID" value="NZ_LKHS01000007.1"/>
</dbReference>
<keyword evidence="1" id="KW-0812">Transmembrane</keyword>
<evidence type="ECO:0000256" key="1">
    <source>
        <dbReference type="SAM" id="Phobius"/>
    </source>
</evidence>
<accession>A0A0Q2RQF2</accession>
<dbReference type="EMBL" id="LKHS01000007">
    <property type="protein sequence ID" value="KQH86262.1"/>
    <property type="molecule type" value="Genomic_DNA"/>
</dbReference>
<feature type="transmembrane region" description="Helical" evidence="1">
    <location>
        <begin position="43"/>
        <end position="66"/>
    </location>
</feature>
<feature type="domain" description="Prepilin type IV endopeptidase peptidase" evidence="2">
    <location>
        <begin position="4"/>
        <end position="106"/>
    </location>
</feature>
<name>A0A0Q2RQF2_VIBFU</name>
<feature type="transmembrane region" description="Helical" evidence="1">
    <location>
        <begin position="154"/>
        <end position="172"/>
    </location>
</feature>
<dbReference type="Proteomes" id="UP000051221">
    <property type="component" value="Unassembled WGS sequence"/>
</dbReference>
<evidence type="ECO:0000313" key="4">
    <source>
        <dbReference type="Proteomes" id="UP000051221"/>
    </source>
</evidence>
<evidence type="ECO:0000259" key="2">
    <source>
        <dbReference type="Pfam" id="PF01478"/>
    </source>
</evidence>
<dbReference type="Gene3D" id="1.20.120.1220">
    <property type="match status" value="1"/>
</dbReference>
<keyword evidence="1" id="KW-1133">Transmembrane helix</keyword>
<dbReference type="AlphaFoldDB" id="A0A0Q2RQF2"/>
<dbReference type="GO" id="GO:0004190">
    <property type="term" value="F:aspartic-type endopeptidase activity"/>
    <property type="evidence" value="ECO:0007669"/>
    <property type="project" value="InterPro"/>
</dbReference>
<evidence type="ECO:0000313" key="3">
    <source>
        <dbReference type="EMBL" id="KQH86262.1"/>
    </source>
</evidence>
<sequence>MSLIIWTMLFVVGVYDARQHRIPNYLLALLMLAGAIQTVLIDQAFGLFVGQIGAMLMVFVLALLCHMAGWMAPGDVKLLAVVGFLTGFVHLADTFFYIGISAIFIGVMYGVLNYLLIHKEVVSIGGIWSQVYLSGPLRTKLNRESLKRPKGADLVMPLAPVIVVGVALAQYAQAYF</sequence>
<keyword evidence="1" id="KW-0472">Membrane</keyword>